<dbReference type="RefSeq" id="WP_169103142.1">
    <property type="nucleotide sequence ID" value="NZ_JABBVZ010000179.1"/>
</dbReference>
<name>A0A7Y0LAN2_9FIRM</name>
<comment type="caution">
    <text evidence="1">The sequence shown here is derived from an EMBL/GenBank/DDBJ whole genome shotgun (WGS) entry which is preliminary data.</text>
</comment>
<protein>
    <submittedName>
        <fullName evidence="1">Uncharacterized protein</fullName>
    </submittedName>
</protein>
<organism evidence="1 2">
    <name type="scientific">Sulfobacillus harzensis</name>
    <dbReference type="NCBI Taxonomy" id="2729629"/>
    <lineage>
        <taxon>Bacteria</taxon>
        <taxon>Bacillati</taxon>
        <taxon>Bacillota</taxon>
        <taxon>Clostridia</taxon>
        <taxon>Eubacteriales</taxon>
        <taxon>Clostridiales Family XVII. Incertae Sedis</taxon>
        <taxon>Sulfobacillus</taxon>
    </lineage>
</organism>
<accession>A0A7Y0LAN2</accession>
<reference evidence="1 2" key="1">
    <citation type="submission" date="2020-04" db="EMBL/GenBank/DDBJ databases">
        <authorList>
            <person name="Zhang R."/>
            <person name="Schippers A."/>
        </authorList>
    </citation>
    <scope>NUCLEOTIDE SEQUENCE [LARGE SCALE GENOMIC DNA]</scope>
    <source>
        <strain evidence="1 2">DSM 109850</strain>
    </source>
</reference>
<keyword evidence="2" id="KW-1185">Reference proteome</keyword>
<gene>
    <name evidence="1" type="ORF">HIJ39_21770</name>
</gene>
<proteinExistence type="predicted"/>
<sequence length="91" mass="10107">MNTLSETNPTFTIRDLNDAAALAEELVTLLPVEQQDKGRHVAQAFDYALAMMDEMQRRLRLSQVALNELASKAVHTANDVNPASLALWPPF</sequence>
<dbReference type="AlphaFoldDB" id="A0A7Y0LAN2"/>
<evidence type="ECO:0000313" key="2">
    <source>
        <dbReference type="Proteomes" id="UP000533476"/>
    </source>
</evidence>
<dbReference type="Proteomes" id="UP000533476">
    <property type="component" value="Unassembled WGS sequence"/>
</dbReference>
<dbReference type="EMBL" id="JABBVZ010000179">
    <property type="protein sequence ID" value="NMP24939.1"/>
    <property type="molecule type" value="Genomic_DNA"/>
</dbReference>
<evidence type="ECO:0000313" key="1">
    <source>
        <dbReference type="EMBL" id="NMP24939.1"/>
    </source>
</evidence>